<feature type="transmembrane region" description="Helical" evidence="1">
    <location>
        <begin position="444"/>
        <end position="464"/>
    </location>
</feature>
<feature type="transmembrane region" description="Helical" evidence="1">
    <location>
        <begin position="282"/>
        <end position="303"/>
    </location>
</feature>
<dbReference type="Proteomes" id="UP000034603">
    <property type="component" value="Unassembled WGS sequence"/>
</dbReference>
<gene>
    <name evidence="2" type="ORF">US62_C0012G0002</name>
</gene>
<feature type="transmembrane region" description="Helical" evidence="1">
    <location>
        <begin position="203"/>
        <end position="222"/>
    </location>
</feature>
<feature type="transmembrane region" description="Helical" evidence="1">
    <location>
        <begin position="158"/>
        <end position="183"/>
    </location>
</feature>
<evidence type="ECO:0000313" key="2">
    <source>
        <dbReference type="EMBL" id="KKQ45588.1"/>
    </source>
</evidence>
<feature type="transmembrane region" description="Helical" evidence="1">
    <location>
        <begin position="378"/>
        <end position="398"/>
    </location>
</feature>
<keyword evidence="1" id="KW-0472">Membrane</keyword>
<keyword evidence="1" id="KW-1133">Transmembrane helix</keyword>
<dbReference type="AlphaFoldDB" id="A0A0G0HR39"/>
<evidence type="ECO:0000256" key="1">
    <source>
        <dbReference type="SAM" id="Phobius"/>
    </source>
</evidence>
<evidence type="ECO:0000313" key="3">
    <source>
        <dbReference type="Proteomes" id="UP000034603"/>
    </source>
</evidence>
<reference evidence="2 3" key="1">
    <citation type="journal article" date="2015" name="Nature">
        <title>rRNA introns, odd ribosomes, and small enigmatic genomes across a large radiation of phyla.</title>
        <authorList>
            <person name="Brown C.T."/>
            <person name="Hug L.A."/>
            <person name="Thomas B.C."/>
            <person name="Sharon I."/>
            <person name="Castelle C.J."/>
            <person name="Singh A."/>
            <person name="Wilkins M.J."/>
            <person name="Williams K.H."/>
            <person name="Banfield J.F."/>
        </authorList>
    </citation>
    <scope>NUCLEOTIDE SEQUENCE [LARGE SCALE GENOMIC DNA]</scope>
</reference>
<name>A0A0G0HR39_9BACT</name>
<proteinExistence type="predicted"/>
<sequence>MDDLEPLEQREIPEPPKLKDLIGPSFILLGLGLGSGEIILWPYLSANYGLGIIWAAVLGITFQFFLNMEIERYTIATGESVFVGLSRKFGKISPIWFIGCTFLPWIWPGITASAATVLGAAFGFSYSKYIGVALLIIMGILLSAGEIVYKTQERIQKAIILIGVPFIFLLAIAFTKASGWIALGKGVIGIGEGFKFLPKGIPIATFLGALAYAGAGGTLNLAQSLYAKEKGYGMGRYSSKLTSILKGKKENYDLEGFKFEQTPKNILIFKLWWRRINIEHAIVFWATGAVTILMLSLLSYSTVHGLPNIQKGINFVLLESQVFKVSISPVLSVVFLIMVGIMLFGTQFSVLGSTSRIMAENLVVYSQSRFKIEHLPKFFFFFLWLQILAGVAIFLFGFSEPLNLVITGAVLNAISMFIYSGMILSVNNSLLPKALKPSLIRSGIIFLAFIFYGFFSLMTIYQYLRG</sequence>
<dbReference type="EMBL" id="LBTR01000012">
    <property type="protein sequence ID" value="KKQ45588.1"/>
    <property type="molecule type" value="Genomic_DNA"/>
</dbReference>
<keyword evidence="1" id="KW-0812">Transmembrane</keyword>
<organism evidence="2 3">
    <name type="scientific">Candidatus Woesebacteria bacterium GW2011_GWA1_37_8</name>
    <dbReference type="NCBI Taxonomy" id="1618546"/>
    <lineage>
        <taxon>Bacteria</taxon>
        <taxon>Candidatus Woeseibacteriota</taxon>
    </lineage>
</organism>
<feature type="transmembrane region" description="Helical" evidence="1">
    <location>
        <begin position="323"/>
        <end position="346"/>
    </location>
</feature>
<feature type="transmembrane region" description="Helical" evidence="1">
    <location>
        <begin position="404"/>
        <end position="424"/>
    </location>
</feature>
<feature type="transmembrane region" description="Helical" evidence="1">
    <location>
        <begin position="95"/>
        <end position="123"/>
    </location>
</feature>
<dbReference type="NCBIfam" id="NF037982">
    <property type="entry name" value="Nramp_1"/>
    <property type="match status" value="1"/>
</dbReference>
<feature type="transmembrane region" description="Helical" evidence="1">
    <location>
        <begin position="48"/>
        <end position="66"/>
    </location>
</feature>
<protein>
    <submittedName>
        <fullName evidence="2">Uncharacterized protein</fullName>
    </submittedName>
</protein>
<feature type="transmembrane region" description="Helical" evidence="1">
    <location>
        <begin position="129"/>
        <end position="149"/>
    </location>
</feature>
<accession>A0A0G0HR39</accession>
<dbReference type="PATRIC" id="fig|1618546.3.peg.377"/>
<feature type="transmembrane region" description="Helical" evidence="1">
    <location>
        <begin position="21"/>
        <end position="42"/>
    </location>
</feature>
<comment type="caution">
    <text evidence="2">The sequence shown here is derived from an EMBL/GenBank/DDBJ whole genome shotgun (WGS) entry which is preliminary data.</text>
</comment>